<dbReference type="Proteomes" id="UP000462055">
    <property type="component" value="Unassembled WGS sequence"/>
</dbReference>
<dbReference type="InterPro" id="IPR035965">
    <property type="entry name" value="PAS-like_dom_sf"/>
</dbReference>
<evidence type="ECO:0000313" key="4">
    <source>
        <dbReference type="Proteomes" id="UP000462055"/>
    </source>
</evidence>
<dbReference type="GO" id="GO:0016791">
    <property type="term" value="F:phosphatase activity"/>
    <property type="evidence" value="ECO:0007669"/>
    <property type="project" value="TreeGrafter"/>
</dbReference>
<keyword evidence="4" id="KW-1185">Reference proteome</keyword>
<gene>
    <name evidence="3" type="ORF">F8568_035380</name>
</gene>
<reference evidence="3" key="1">
    <citation type="submission" date="2019-12" db="EMBL/GenBank/DDBJ databases">
        <title>Actinomadura physcomitrii sp. nov., a novel actinomycete isolated from moss [Physcomitrium sphaericum (Ludw) Fuernr].</title>
        <authorList>
            <person name="Zhuang X."/>
        </authorList>
    </citation>
    <scope>NUCLEOTIDE SEQUENCE [LARGE SCALE GENOMIC DNA]</scope>
    <source>
        <strain evidence="3">LD22</strain>
    </source>
</reference>
<feature type="domain" description="PPM-type phosphatase" evidence="2">
    <location>
        <begin position="378"/>
        <end position="588"/>
    </location>
</feature>
<dbReference type="EMBL" id="WBMS02000039">
    <property type="protein sequence ID" value="MWA05556.1"/>
    <property type="molecule type" value="Genomic_DNA"/>
</dbReference>
<sequence>MIDYAQSGRSGSAASDTVRKQCTRVSSVMRDKAIVNRAITRLARKLNTRPSEAAEHLEQMAEHSGISLIEVAEGIEDTPHAFSPPELPDWIQGMLDTHDDLASYTVPITDSVGRVIDFYWLAVNRHGCTADGRQHDELVGKSLLEVSPGVWAAGLLDEFTAAYQSGVPFHRESMEYVDIVDERPWPILLNVRAARVLDGLLLNFTRIDERELFLSGWARVQHLAGLGWAEWELASPKVTWTPQTYEIFGREPTSEPISLEDLPAMAVPEDRPVLDDVIDSLLHNRESVQAEFSIQHRHGVRRLHVIGEPLLDCDGIPLKVRLLVQDLTAARHRERAVTRARERAAREQERTAEERRITAHLQNILLPPGRRLMDLPGLAVGVRYQAAERLARLGGDFFKARLIDDDQVLLVIGDAMGHGLAAASNMMQMRSGLAGLAYTGAAPDRLTTWLNELVLHNNREIATTGTAIVSRFDVAERTLSWANAGHLSPILIRGGHAGTLEGASGPLLGGVECDYQMNTTQLQPGDLLLLYTDGLVEQRNRDLGTGIQALVNALQSCTLTDPEDLIDCTLQRLGASSDDDICVLAARVL</sequence>
<dbReference type="PANTHER" id="PTHR43156:SF2">
    <property type="entry name" value="STAGE II SPORULATION PROTEIN E"/>
    <property type="match status" value="1"/>
</dbReference>
<dbReference type="InterPro" id="IPR036457">
    <property type="entry name" value="PPM-type-like_dom_sf"/>
</dbReference>
<accession>A0A6I4MTC7</accession>
<dbReference type="InterPro" id="IPR052016">
    <property type="entry name" value="Bact_Sigma-Reg"/>
</dbReference>
<dbReference type="Pfam" id="PF07228">
    <property type="entry name" value="SpoIIE"/>
    <property type="match status" value="1"/>
</dbReference>
<evidence type="ECO:0000256" key="1">
    <source>
        <dbReference type="ARBA" id="ARBA00022801"/>
    </source>
</evidence>
<dbReference type="Gene3D" id="3.60.40.10">
    <property type="entry name" value="PPM-type phosphatase domain"/>
    <property type="match status" value="1"/>
</dbReference>
<dbReference type="SUPFAM" id="SSF81606">
    <property type="entry name" value="PP2C-like"/>
    <property type="match status" value="1"/>
</dbReference>
<organism evidence="3 4">
    <name type="scientific">Actinomadura physcomitrii</name>
    <dbReference type="NCBI Taxonomy" id="2650748"/>
    <lineage>
        <taxon>Bacteria</taxon>
        <taxon>Bacillati</taxon>
        <taxon>Actinomycetota</taxon>
        <taxon>Actinomycetes</taxon>
        <taxon>Streptosporangiales</taxon>
        <taxon>Thermomonosporaceae</taxon>
        <taxon>Actinomadura</taxon>
    </lineage>
</organism>
<dbReference type="SUPFAM" id="SSF55785">
    <property type="entry name" value="PYP-like sensor domain (PAS domain)"/>
    <property type="match status" value="2"/>
</dbReference>
<keyword evidence="1" id="KW-0378">Hydrolase</keyword>
<dbReference type="PANTHER" id="PTHR43156">
    <property type="entry name" value="STAGE II SPORULATION PROTEIN E-RELATED"/>
    <property type="match status" value="1"/>
</dbReference>
<proteinExistence type="predicted"/>
<dbReference type="AlphaFoldDB" id="A0A6I4MTC7"/>
<protein>
    <submittedName>
        <fullName evidence="3">SpoIIE family protein phosphatase</fullName>
    </submittedName>
</protein>
<dbReference type="SMART" id="SM00331">
    <property type="entry name" value="PP2C_SIG"/>
    <property type="match status" value="1"/>
</dbReference>
<dbReference type="InterPro" id="IPR001932">
    <property type="entry name" value="PPM-type_phosphatase-like_dom"/>
</dbReference>
<evidence type="ECO:0000313" key="3">
    <source>
        <dbReference type="EMBL" id="MWA05556.1"/>
    </source>
</evidence>
<name>A0A6I4MTC7_9ACTN</name>
<dbReference type="RefSeq" id="WP_151597993.1">
    <property type="nucleotide sequence ID" value="NZ_WBMS02000039.1"/>
</dbReference>
<dbReference type="Gene3D" id="3.30.450.20">
    <property type="entry name" value="PAS domain"/>
    <property type="match status" value="2"/>
</dbReference>
<comment type="caution">
    <text evidence="3">The sequence shown here is derived from an EMBL/GenBank/DDBJ whole genome shotgun (WGS) entry which is preliminary data.</text>
</comment>
<evidence type="ECO:0000259" key="2">
    <source>
        <dbReference type="SMART" id="SM00331"/>
    </source>
</evidence>